<dbReference type="EMBL" id="BMRE01000032">
    <property type="protein sequence ID" value="GGU59211.1"/>
    <property type="molecule type" value="Genomic_DNA"/>
</dbReference>
<dbReference type="Pfam" id="PF12770">
    <property type="entry name" value="CHAT"/>
    <property type="match status" value="1"/>
</dbReference>
<sequence length="1744" mass="189764">MANTPGPAGRGDTIPVMQPPIFISYSAADLVFAEELYYKLKAAGFEVFLYEVDVRPGESVIGRIDKAIAAAVVGIVVCSKNNNDDLRVTQEYAALATKALRGELDRLIPVLRDDEAVLPPVLDSWRAYNFAEATDMASFDALVTGLVAELRSERPTRSGDFSLTVPADRARTANSPLWTTIRIRPATTTLATDDTEVSAAHRGLTERVHHAWWELDRARTTAGRVFRSDAARAARERDLDATTRAFGTTLAEAFLPASVSTALADRLRESARSGRPAHVAFDVSPELADLPWESLVLDGEPLALRPGVNVYRHQPGLGPTARTDVPGPLRVLAVIASPDTGGGELLDYEYELARILDQVHRARRHRAHVRILNWGSVDAIREALKEDFHVLHISCHARPGALVLETTDGRAEELTTKRFVDELIEPGRVVPFVVLAGCATAQSAASMPGLAQGLIEHGVPAVLAMTASVSDDYATEFLSRVYGELASQEAPDPLTAVSAVRRLIDAEQRFTEWATPALFQRVRGHRLFDPGHIGPVDDQARAVLAKGIVDLGIGDFVGRRAELRELLRQLREVRGVVIHGMGGAGKSTLAAALVHLLGESRPIIPVTLHGQCTPDQVLKELARELRWHKVAPREELAFLLDQSEPWRDRLDELDRHVLPRIEAEVVLLLDDPASDPHSDELPDFVPEWLDLRTPARLIMTTRVPPRHRELVTHHLGPLSLAETRKLIYRLPALDRLPPDDAQRAYQAVGGHPRALEYLDAVLRGGRRDTAERGSGAHFDTVVRRIERLTPDARWWQDGERGLDSAIAATVTIAAADVLLKDLCAGLAESAPAAAELLVAASVYRQPVEVQGLAWVVAADVVPEPAVRARLAAAYELLCEAERHGTARSRADLPLPDHVHAQLNTDLSTMRPFVRPELTEACGELMRLTLLTPVGDRFMVHRWTADALAELARPDQLTTAHRRAAAYHRRQAELWRSDLVVSLTSLEEARHHSWAAGLTGQAIAISAEMCAVLDRIGALDWERHLCAETLALIGDDDPRARPFHHRMSVVELRRGQFGAAHAAQLRAQRLAESSGDLVAVAAGLQQLGTIAHVAHDPDAAEGAYREAIRVAGDARISEQLDARTVLAGCYQRLGGLALARSDEEEAHFYSLGALEVAAEIGEETDSVTIHADLAELAHACGEHAAAERHELRAQEVSAADVDVRRVFAAALLQLGAVHIARRLFDQAWDCFVDARDHAQNLNDAGLLATCVQLEGEALLQLGRLTDAREAYEYFIELAEDLDDQRGQAVAHQQLGRIWAAQGDLRGARESLRRSVEMDPVLASTSQLVLGGVLAKAGQLEEAAEVLERGLAASTDLLAMGFVIQLALVRLRREDIAGAEELFERGIDRAQELNSRRGGAVCMLALGMIARSRNRPGDAEDWYDAVMEVAADDPRLVSEALLRKGDLEFEHGDPAGAMKFYDDCTDKLAGIVAPDLVAELFRQTGRCFAELGDHAEAVANLALAEETFGELGRRSEVLTTLVSLAWVLATGGWHRSATAIMRGAGRVAEELPPSVSVVVGLLLAGDGALADGDLHEAWERYDDARRMAFDTGVRSLLADCRLHLALVAARMGQDSPSDFAAALAICEHQKDPMLAMYVHWAWGRTLGDRSHLAEAGVLADDLHVPAVADSVDSLLDGETVPALDRRVRAELTALLWLRRRRASDGESASGDRFVARVGPAIDDVVRDLAPLPSGVSSVPAVVSPSV</sequence>
<feature type="domain" description="TIR" evidence="2">
    <location>
        <begin position="17"/>
        <end position="138"/>
    </location>
</feature>
<dbReference type="InterPro" id="IPR000157">
    <property type="entry name" value="TIR_dom"/>
</dbReference>
<dbReference type="Gene3D" id="3.40.50.300">
    <property type="entry name" value="P-loop containing nucleotide triphosphate hydrolases"/>
    <property type="match status" value="1"/>
</dbReference>
<dbReference type="InterPro" id="IPR041664">
    <property type="entry name" value="AAA_16"/>
</dbReference>
<dbReference type="Pfam" id="PF13676">
    <property type="entry name" value="TIR_2"/>
    <property type="match status" value="1"/>
</dbReference>
<protein>
    <recommendedName>
        <fullName evidence="2">TIR domain-containing protein</fullName>
    </recommendedName>
</protein>
<evidence type="ECO:0000256" key="1">
    <source>
        <dbReference type="PROSITE-ProRule" id="PRU00339"/>
    </source>
</evidence>
<organism evidence="3 4">
    <name type="scientific">Lentzea flava</name>
    <dbReference type="NCBI Taxonomy" id="103732"/>
    <lineage>
        <taxon>Bacteria</taxon>
        <taxon>Bacillati</taxon>
        <taxon>Actinomycetota</taxon>
        <taxon>Actinomycetes</taxon>
        <taxon>Pseudonocardiales</taxon>
        <taxon>Pseudonocardiaceae</taxon>
        <taxon>Lentzea</taxon>
    </lineage>
</organism>
<accession>A0ABQ2UXS1</accession>
<dbReference type="SMART" id="SM00028">
    <property type="entry name" value="TPR"/>
    <property type="match status" value="9"/>
</dbReference>
<gene>
    <name evidence="3" type="ORF">GCM10010178_59320</name>
</gene>
<dbReference type="InterPro" id="IPR011990">
    <property type="entry name" value="TPR-like_helical_dom_sf"/>
</dbReference>
<dbReference type="SUPFAM" id="SSF52200">
    <property type="entry name" value="Toll/Interleukin receptor TIR domain"/>
    <property type="match status" value="1"/>
</dbReference>
<evidence type="ECO:0000259" key="2">
    <source>
        <dbReference type="PROSITE" id="PS50104"/>
    </source>
</evidence>
<keyword evidence="4" id="KW-1185">Reference proteome</keyword>
<dbReference type="PROSITE" id="PS50005">
    <property type="entry name" value="TPR"/>
    <property type="match status" value="1"/>
</dbReference>
<evidence type="ECO:0000313" key="3">
    <source>
        <dbReference type="EMBL" id="GGU59211.1"/>
    </source>
</evidence>
<dbReference type="Gene3D" id="3.40.50.10140">
    <property type="entry name" value="Toll/interleukin-1 receptor homology (TIR) domain"/>
    <property type="match status" value="1"/>
</dbReference>
<dbReference type="InterPro" id="IPR024983">
    <property type="entry name" value="CHAT_dom"/>
</dbReference>
<feature type="repeat" description="TPR" evidence="1">
    <location>
        <begin position="1287"/>
        <end position="1320"/>
    </location>
</feature>
<dbReference type="InterPro" id="IPR027417">
    <property type="entry name" value="P-loop_NTPase"/>
</dbReference>
<dbReference type="SUPFAM" id="SSF52540">
    <property type="entry name" value="P-loop containing nucleoside triphosphate hydrolases"/>
    <property type="match status" value="1"/>
</dbReference>
<keyword evidence="1" id="KW-0802">TPR repeat</keyword>
<comment type="caution">
    <text evidence="3">The sequence shown here is derived from an EMBL/GenBank/DDBJ whole genome shotgun (WGS) entry which is preliminary data.</text>
</comment>
<dbReference type="PANTHER" id="PTHR47691:SF3">
    <property type="entry name" value="HTH-TYPE TRANSCRIPTIONAL REGULATOR RV0890C-RELATED"/>
    <property type="match status" value="1"/>
</dbReference>
<dbReference type="InterPro" id="IPR035897">
    <property type="entry name" value="Toll_tir_struct_dom_sf"/>
</dbReference>
<name>A0ABQ2UXS1_9PSEU</name>
<dbReference type="Proteomes" id="UP000649573">
    <property type="component" value="Unassembled WGS sequence"/>
</dbReference>
<reference evidence="4" key="1">
    <citation type="journal article" date="2019" name="Int. J. Syst. Evol. Microbiol.">
        <title>The Global Catalogue of Microorganisms (GCM) 10K type strain sequencing project: providing services to taxonomists for standard genome sequencing and annotation.</title>
        <authorList>
            <consortium name="The Broad Institute Genomics Platform"/>
            <consortium name="The Broad Institute Genome Sequencing Center for Infectious Disease"/>
            <person name="Wu L."/>
            <person name="Ma J."/>
        </authorList>
    </citation>
    <scope>NUCLEOTIDE SEQUENCE [LARGE SCALE GENOMIC DNA]</scope>
    <source>
        <strain evidence="4">JCM 3296</strain>
    </source>
</reference>
<dbReference type="InterPro" id="IPR019734">
    <property type="entry name" value="TPR_rpt"/>
</dbReference>
<dbReference type="Pfam" id="PF13191">
    <property type="entry name" value="AAA_16"/>
    <property type="match status" value="1"/>
</dbReference>
<proteinExistence type="predicted"/>
<dbReference type="Gene3D" id="1.25.40.10">
    <property type="entry name" value="Tetratricopeptide repeat domain"/>
    <property type="match status" value="3"/>
</dbReference>
<dbReference type="PANTHER" id="PTHR47691">
    <property type="entry name" value="REGULATOR-RELATED"/>
    <property type="match status" value="1"/>
</dbReference>
<evidence type="ECO:0000313" key="4">
    <source>
        <dbReference type="Proteomes" id="UP000649573"/>
    </source>
</evidence>
<dbReference type="SUPFAM" id="SSF48452">
    <property type="entry name" value="TPR-like"/>
    <property type="match status" value="3"/>
</dbReference>
<dbReference type="PROSITE" id="PS50104">
    <property type="entry name" value="TIR"/>
    <property type="match status" value="1"/>
</dbReference>